<accession>A0A0D3KVA1</accession>
<name>A0A0D3KVA1_EMIH1</name>
<proteinExistence type="predicted"/>
<dbReference type="InterPro" id="IPR026906">
    <property type="entry name" value="LRR_5"/>
</dbReference>
<reference evidence="1" key="2">
    <citation type="submission" date="2024-10" db="UniProtKB">
        <authorList>
            <consortium name="EnsemblProtists"/>
        </authorList>
    </citation>
    <scope>IDENTIFICATION</scope>
</reference>
<dbReference type="SUPFAM" id="SSF52058">
    <property type="entry name" value="L domain-like"/>
    <property type="match status" value="1"/>
</dbReference>
<dbReference type="AlphaFoldDB" id="A0A0D3KVA1"/>
<reference evidence="2" key="1">
    <citation type="journal article" date="2013" name="Nature">
        <title>Pan genome of the phytoplankton Emiliania underpins its global distribution.</title>
        <authorList>
            <person name="Read B.A."/>
            <person name="Kegel J."/>
            <person name="Klute M.J."/>
            <person name="Kuo A."/>
            <person name="Lefebvre S.C."/>
            <person name="Maumus F."/>
            <person name="Mayer C."/>
            <person name="Miller J."/>
            <person name="Monier A."/>
            <person name="Salamov A."/>
            <person name="Young J."/>
            <person name="Aguilar M."/>
            <person name="Claverie J.M."/>
            <person name="Frickenhaus S."/>
            <person name="Gonzalez K."/>
            <person name="Herman E.K."/>
            <person name="Lin Y.C."/>
            <person name="Napier J."/>
            <person name="Ogata H."/>
            <person name="Sarno A.F."/>
            <person name="Shmutz J."/>
            <person name="Schroeder D."/>
            <person name="de Vargas C."/>
            <person name="Verret F."/>
            <person name="von Dassow P."/>
            <person name="Valentin K."/>
            <person name="Van de Peer Y."/>
            <person name="Wheeler G."/>
            <person name="Dacks J.B."/>
            <person name="Delwiche C.F."/>
            <person name="Dyhrman S.T."/>
            <person name="Glockner G."/>
            <person name="John U."/>
            <person name="Richards T."/>
            <person name="Worden A.Z."/>
            <person name="Zhang X."/>
            <person name="Grigoriev I.V."/>
            <person name="Allen A.E."/>
            <person name="Bidle K."/>
            <person name="Borodovsky M."/>
            <person name="Bowler C."/>
            <person name="Brownlee C."/>
            <person name="Cock J.M."/>
            <person name="Elias M."/>
            <person name="Gladyshev V.N."/>
            <person name="Groth M."/>
            <person name="Guda C."/>
            <person name="Hadaegh A."/>
            <person name="Iglesias-Rodriguez M.D."/>
            <person name="Jenkins J."/>
            <person name="Jones B.M."/>
            <person name="Lawson T."/>
            <person name="Leese F."/>
            <person name="Lindquist E."/>
            <person name="Lobanov A."/>
            <person name="Lomsadze A."/>
            <person name="Malik S.B."/>
            <person name="Marsh M.E."/>
            <person name="Mackinder L."/>
            <person name="Mock T."/>
            <person name="Mueller-Roeber B."/>
            <person name="Pagarete A."/>
            <person name="Parker M."/>
            <person name="Probert I."/>
            <person name="Quesneville H."/>
            <person name="Raines C."/>
            <person name="Rensing S.A."/>
            <person name="Riano-Pachon D.M."/>
            <person name="Richier S."/>
            <person name="Rokitta S."/>
            <person name="Shiraiwa Y."/>
            <person name="Soanes D.M."/>
            <person name="van der Giezen M."/>
            <person name="Wahlund T.M."/>
            <person name="Williams B."/>
            <person name="Wilson W."/>
            <person name="Wolfe G."/>
            <person name="Wurch L.L."/>
        </authorList>
    </citation>
    <scope>NUCLEOTIDE SEQUENCE</scope>
</reference>
<keyword evidence="2" id="KW-1185">Reference proteome</keyword>
<evidence type="ECO:0000313" key="2">
    <source>
        <dbReference type="Proteomes" id="UP000013827"/>
    </source>
</evidence>
<protein>
    <recommendedName>
        <fullName evidence="3">Leucine-rich repeat domain-containing protein</fullName>
    </recommendedName>
</protein>
<dbReference type="PaxDb" id="2903-EOD39686"/>
<dbReference type="PANTHER" id="PTHR45661">
    <property type="entry name" value="SURFACE ANTIGEN"/>
    <property type="match status" value="1"/>
</dbReference>
<dbReference type="Proteomes" id="UP000013827">
    <property type="component" value="Unassembled WGS sequence"/>
</dbReference>
<sequence>MPSIPAAAFADCDSLTSVVCPRSIQAVGDRAFFQCRSLTSVTFSHEGEGFGVLNDAAFYACSSLQFVALPATLCTIGPGAFEGCTSLTHIALPAGVRHIGSDAFLSCRSLKRIVFSPALISIGQNAFRGCSSLDRVTVPLTAVFLHAFPVTTVVVRLPPESMRALQLWYDAIDAALAHKRCRHLLYGWLERAQLRLGSYGANGAARKRDREEFEGDFAHLL</sequence>
<dbReference type="RefSeq" id="XP_005792115.1">
    <property type="nucleotide sequence ID" value="XM_005792058.1"/>
</dbReference>
<organism evidence="1 2">
    <name type="scientific">Emiliania huxleyi (strain CCMP1516)</name>
    <dbReference type="NCBI Taxonomy" id="280463"/>
    <lineage>
        <taxon>Eukaryota</taxon>
        <taxon>Haptista</taxon>
        <taxon>Haptophyta</taxon>
        <taxon>Prymnesiophyceae</taxon>
        <taxon>Isochrysidales</taxon>
        <taxon>Noelaerhabdaceae</taxon>
        <taxon>Emiliania</taxon>
    </lineage>
</organism>
<dbReference type="InterPro" id="IPR032675">
    <property type="entry name" value="LRR_dom_sf"/>
</dbReference>
<dbReference type="HOGENOM" id="CLU_034334_1_1_1"/>
<dbReference type="EnsemblProtists" id="EOD39686">
    <property type="protein sequence ID" value="EOD39686"/>
    <property type="gene ID" value="EMIHUDRAFT_309174"/>
</dbReference>
<dbReference type="KEGG" id="ehx:EMIHUDRAFT_309174"/>
<evidence type="ECO:0000313" key="1">
    <source>
        <dbReference type="EnsemblProtists" id="EOD39686"/>
    </source>
</evidence>
<evidence type="ECO:0008006" key="3">
    <source>
        <dbReference type="Google" id="ProtNLM"/>
    </source>
</evidence>
<dbReference type="PANTHER" id="PTHR45661:SF3">
    <property type="entry name" value="IG-LIKE DOMAIN-CONTAINING PROTEIN"/>
    <property type="match status" value="1"/>
</dbReference>
<dbReference type="Gene3D" id="3.80.10.10">
    <property type="entry name" value="Ribonuclease Inhibitor"/>
    <property type="match status" value="1"/>
</dbReference>
<dbReference type="GeneID" id="17284957"/>
<dbReference type="InterPro" id="IPR053139">
    <property type="entry name" value="Surface_bspA-like"/>
</dbReference>
<dbReference type="Pfam" id="PF13306">
    <property type="entry name" value="LRR_5"/>
    <property type="match status" value="1"/>
</dbReference>